<dbReference type="PROSITE" id="PS01031">
    <property type="entry name" value="SHSP"/>
    <property type="match status" value="1"/>
</dbReference>
<dbReference type="SUPFAM" id="SSF49764">
    <property type="entry name" value="HSP20-like chaperones"/>
    <property type="match status" value="1"/>
</dbReference>
<evidence type="ECO:0000313" key="5">
    <source>
        <dbReference type="Proteomes" id="UP001154114"/>
    </source>
</evidence>
<evidence type="ECO:0000313" key="4">
    <source>
        <dbReference type="EMBL" id="CAH0592760.1"/>
    </source>
</evidence>
<protein>
    <recommendedName>
        <fullName evidence="3">SHSP domain-containing protein</fullName>
    </recommendedName>
</protein>
<feature type="chain" id="PRO_5040319052" description="SHSP domain-containing protein" evidence="2">
    <location>
        <begin position="16"/>
        <end position="243"/>
    </location>
</feature>
<dbReference type="EMBL" id="LR824005">
    <property type="protein sequence ID" value="CAH0592760.1"/>
    <property type="molecule type" value="Genomic_DNA"/>
</dbReference>
<keyword evidence="5" id="KW-1185">Reference proteome</keyword>
<accession>A0A9P0BM77</accession>
<dbReference type="CDD" id="cd00298">
    <property type="entry name" value="ACD_sHsps_p23-like"/>
    <property type="match status" value="1"/>
</dbReference>
<gene>
    <name evidence="4" type="ORF">CINC_LOCUS5908</name>
</gene>
<evidence type="ECO:0000259" key="3">
    <source>
        <dbReference type="PROSITE" id="PS01031"/>
    </source>
</evidence>
<name>A0A9P0BM77_CHRIL</name>
<dbReference type="AlphaFoldDB" id="A0A9P0BM77"/>
<comment type="similarity">
    <text evidence="1">Belongs to the small heat shock protein (HSP20) family.</text>
</comment>
<keyword evidence="2" id="KW-0732">Signal</keyword>
<dbReference type="Proteomes" id="UP001154114">
    <property type="component" value="Chromosome 2"/>
</dbReference>
<evidence type="ECO:0000256" key="2">
    <source>
        <dbReference type="SAM" id="SignalP"/>
    </source>
</evidence>
<dbReference type="InterPro" id="IPR008978">
    <property type="entry name" value="HSP20-like_chaperone"/>
</dbReference>
<reference evidence="4" key="1">
    <citation type="submission" date="2021-12" db="EMBL/GenBank/DDBJ databases">
        <authorList>
            <person name="King R."/>
        </authorList>
    </citation>
    <scope>NUCLEOTIDE SEQUENCE</scope>
</reference>
<feature type="domain" description="SHSP" evidence="3">
    <location>
        <begin position="66"/>
        <end position="169"/>
    </location>
</feature>
<dbReference type="OrthoDB" id="7414394at2759"/>
<sequence>MIALLLFGLIAGACAAPQFDFAEPRSPFSQGLHFHLRPYTDDSLFNTQRFWADLSNELKELDDMLAALSRRFPNTVAQEGIVGKEYKIIISLPEFEEKDIVVKAREGLLAIQASHKYEGGSERNYLDVRTLPTSVNVAGTWIFEDGILRISFPLKDGAVTPKTVQTSTEQLATTQQPNFEGSREEIETNIKETDQDADVGLSRGDTEKEVELKTNEIPDRSRVEATTYAVDLKDEVEFVPVRY</sequence>
<proteinExistence type="inferred from homology"/>
<evidence type="ECO:0000256" key="1">
    <source>
        <dbReference type="PROSITE-ProRule" id="PRU00285"/>
    </source>
</evidence>
<dbReference type="Gene3D" id="2.60.40.790">
    <property type="match status" value="1"/>
</dbReference>
<feature type="signal peptide" evidence="2">
    <location>
        <begin position="1"/>
        <end position="15"/>
    </location>
</feature>
<dbReference type="InterPro" id="IPR002068">
    <property type="entry name" value="A-crystallin/Hsp20_dom"/>
</dbReference>
<organism evidence="4 5">
    <name type="scientific">Chrysodeixis includens</name>
    <name type="common">Soybean looper</name>
    <name type="synonym">Pseudoplusia includens</name>
    <dbReference type="NCBI Taxonomy" id="689277"/>
    <lineage>
        <taxon>Eukaryota</taxon>
        <taxon>Metazoa</taxon>
        <taxon>Ecdysozoa</taxon>
        <taxon>Arthropoda</taxon>
        <taxon>Hexapoda</taxon>
        <taxon>Insecta</taxon>
        <taxon>Pterygota</taxon>
        <taxon>Neoptera</taxon>
        <taxon>Endopterygota</taxon>
        <taxon>Lepidoptera</taxon>
        <taxon>Glossata</taxon>
        <taxon>Ditrysia</taxon>
        <taxon>Noctuoidea</taxon>
        <taxon>Noctuidae</taxon>
        <taxon>Plusiinae</taxon>
        <taxon>Chrysodeixis</taxon>
    </lineage>
</organism>